<organism evidence="1 2">
    <name type="scientific">Ancylostoma ceylanicum</name>
    <dbReference type="NCBI Taxonomy" id="53326"/>
    <lineage>
        <taxon>Eukaryota</taxon>
        <taxon>Metazoa</taxon>
        <taxon>Ecdysozoa</taxon>
        <taxon>Nematoda</taxon>
        <taxon>Chromadorea</taxon>
        <taxon>Rhabditida</taxon>
        <taxon>Rhabditina</taxon>
        <taxon>Rhabditomorpha</taxon>
        <taxon>Strongyloidea</taxon>
        <taxon>Ancylostomatidae</taxon>
        <taxon>Ancylostomatinae</taxon>
        <taxon>Ancylostoma</taxon>
    </lineage>
</organism>
<dbReference type="Proteomes" id="UP000024635">
    <property type="component" value="Unassembled WGS sequence"/>
</dbReference>
<keyword evidence="2" id="KW-1185">Reference proteome</keyword>
<gene>
    <name evidence="1" type="primary">Acey_s0654.g1189</name>
    <name evidence="1" type="ORF">Y032_0654g1189</name>
</gene>
<name>A0A016WJP3_9BILA</name>
<proteinExistence type="predicted"/>
<protein>
    <submittedName>
        <fullName evidence="1">Uncharacterized protein</fullName>
    </submittedName>
</protein>
<comment type="caution">
    <text evidence="1">The sequence shown here is derived from an EMBL/GenBank/DDBJ whole genome shotgun (WGS) entry which is preliminary data.</text>
</comment>
<sequence>MPFPCAIIEFHLGLRCFKACSFHRMAIRLPTSKSLGLVGFAYIRLALELFQCHIRWVDIPKNGDDSNRDHMCPAVNDQTQHLMARSL</sequence>
<dbReference type="EMBL" id="JARK01000254">
    <property type="protein sequence ID" value="EYC39487.1"/>
    <property type="molecule type" value="Genomic_DNA"/>
</dbReference>
<dbReference type="AlphaFoldDB" id="A0A016WJP3"/>
<evidence type="ECO:0000313" key="1">
    <source>
        <dbReference type="EMBL" id="EYC39487.1"/>
    </source>
</evidence>
<reference evidence="2" key="1">
    <citation type="journal article" date="2015" name="Nat. Genet.">
        <title>The genome and transcriptome of the zoonotic hookworm Ancylostoma ceylanicum identify infection-specific gene families.</title>
        <authorList>
            <person name="Schwarz E.M."/>
            <person name="Hu Y."/>
            <person name="Antoshechkin I."/>
            <person name="Miller M.M."/>
            <person name="Sternberg P.W."/>
            <person name="Aroian R.V."/>
        </authorList>
    </citation>
    <scope>NUCLEOTIDE SEQUENCE</scope>
    <source>
        <strain evidence="2">HY135</strain>
    </source>
</reference>
<accession>A0A016WJP3</accession>
<evidence type="ECO:0000313" key="2">
    <source>
        <dbReference type="Proteomes" id="UP000024635"/>
    </source>
</evidence>